<comment type="caution">
    <text evidence="2">The sequence shown here is derived from an EMBL/GenBank/DDBJ whole genome shotgun (WGS) entry which is preliminary data.</text>
</comment>
<dbReference type="RefSeq" id="WP_301755365.1">
    <property type="nucleotide sequence ID" value="NZ_JAUJSQ010000003.1"/>
</dbReference>
<reference evidence="2" key="1">
    <citation type="submission" date="2023-07" db="EMBL/GenBank/DDBJ databases">
        <title>A collection of bacterial strains from the Burkholderia cepacia Research Laboratory and Repository.</title>
        <authorList>
            <person name="Lipuma J."/>
            <person name="Spilker T."/>
            <person name="Caverly L."/>
        </authorList>
    </citation>
    <scope>NUCLEOTIDE SEQUENCE</scope>
    <source>
        <strain evidence="2">AU42020</strain>
    </source>
</reference>
<gene>
    <name evidence="2" type="ORF">QZM52_12185</name>
</gene>
<evidence type="ECO:0000313" key="2">
    <source>
        <dbReference type="EMBL" id="MDN7932039.1"/>
    </source>
</evidence>
<dbReference type="EMBL" id="JAUJSQ010000003">
    <property type="protein sequence ID" value="MDN7932039.1"/>
    <property type="molecule type" value="Genomic_DNA"/>
</dbReference>
<accession>A0ABT8PAA3</accession>
<organism evidence="2 3">
    <name type="scientific">Burkholderia metallica</name>
    <dbReference type="NCBI Taxonomy" id="488729"/>
    <lineage>
        <taxon>Bacteria</taxon>
        <taxon>Pseudomonadati</taxon>
        <taxon>Pseudomonadota</taxon>
        <taxon>Betaproteobacteria</taxon>
        <taxon>Burkholderiales</taxon>
        <taxon>Burkholderiaceae</taxon>
        <taxon>Burkholderia</taxon>
        <taxon>Burkholderia cepacia complex</taxon>
    </lineage>
</organism>
<name>A0ABT8PAA3_9BURK</name>
<evidence type="ECO:0000313" key="3">
    <source>
        <dbReference type="Proteomes" id="UP001171606"/>
    </source>
</evidence>
<sequence length="261" mass="29398">MSDDIPKRIRRAVKDGRLPNMRDPRHRYAPPAAGFAHARFVGYFELGTHEEEFEGKKRDREKVDLVFELSGPNHEPTVRGGYAIPVRITAQETLDLSYGSSFSRLFDVMNAAHGDAATHMAELLGKAFIVQVFHIRSRDGMRVYATLKGPGGYNVRGTAIRDALTRLPVIVDVSPAITAIKAFIWDVADKEMWDSIYIPGEYPEQRDADDVLIAPARSKNVIQEKIASAKNWATHLLSKEVNLGPSPQEPRKRSRRPRKRL</sequence>
<feature type="region of interest" description="Disordered" evidence="1">
    <location>
        <begin position="239"/>
        <end position="261"/>
    </location>
</feature>
<evidence type="ECO:0000256" key="1">
    <source>
        <dbReference type="SAM" id="MobiDB-lite"/>
    </source>
</evidence>
<dbReference type="Proteomes" id="UP001171606">
    <property type="component" value="Unassembled WGS sequence"/>
</dbReference>
<keyword evidence="3" id="KW-1185">Reference proteome</keyword>
<feature type="compositionally biased region" description="Basic residues" evidence="1">
    <location>
        <begin position="252"/>
        <end position="261"/>
    </location>
</feature>
<protein>
    <submittedName>
        <fullName evidence="2">Uncharacterized protein</fullName>
    </submittedName>
</protein>
<proteinExistence type="predicted"/>